<dbReference type="FunFam" id="3.30.70.330:FF:000678">
    <property type="entry name" value="zinc finger CCCH domain-containing protein 53-like isoform X2"/>
    <property type="match status" value="1"/>
</dbReference>
<dbReference type="PANTHER" id="PTHR24009:SF11">
    <property type="entry name" value="ZINC FINGER CCCH DOMAIN-CONTAINING PROTEIN 53-LIKE"/>
    <property type="match status" value="1"/>
</dbReference>
<dbReference type="OrthoDB" id="1897736at2759"/>
<dbReference type="EMBL" id="PJQY01000727">
    <property type="protein sequence ID" value="PQQ08411.1"/>
    <property type="molecule type" value="Genomic_DNA"/>
</dbReference>
<proteinExistence type="predicted"/>
<dbReference type="Gene3D" id="4.10.1000.10">
    <property type="entry name" value="Zinc finger, CCCH-type"/>
    <property type="match status" value="1"/>
</dbReference>
<dbReference type="Proteomes" id="UP000250321">
    <property type="component" value="Unassembled WGS sequence"/>
</dbReference>
<feature type="region of interest" description="Disordered" evidence="8">
    <location>
        <begin position="464"/>
        <end position="490"/>
    </location>
</feature>
<dbReference type="GO" id="GO:0003723">
    <property type="term" value="F:RNA binding"/>
    <property type="evidence" value="ECO:0007669"/>
    <property type="project" value="UniProtKB-UniRule"/>
</dbReference>
<dbReference type="Pfam" id="PF00076">
    <property type="entry name" value="RRM_1"/>
    <property type="match status" value="1"/>
</dbReference>
<dbReference type="InterPro" id="IPR000571">
    <property type="entry name" value="Znf_CCCH"/>
</dbReference>
<dbReference type="SUPFAM" id="SSF54928">
    <property type="entry name" value="RNA-binding domain, RBD"/>
    <property type="match status" value="1"/>
</dbReference>
<dbReference type="InterPro" id="IPR034365">
    <property type="entry name" value="AtC3H46-like_RRM"/>
</dbReference>
<evidence type="ECO:0000313" key="11">
    <source>
        <dbReference type="EMBL" id="PQQ08411.1"/>
    </source>
</evidence>
<dbReference type="InterPro" id="IPR012677">
    <property type="entry name" value="Nucleotide-bd_a/b_plait_sf"/>
</dbReference>
<dbReference type="GO" id="GO:0003677">
    <property type="term" value="F:DNA binding"/>
    <property type="evidence" value="ECO:0007669"/>
    <property type="project" value="UniProtKB-KW"/>
</dbReference>
<dbReference type="InterPro" id="IPR056276">
    <property type="entry name" value="AtC3H46-like_PABC-like"/>
</dbReference>
<keyword evidence="1 7" id="KW-0479">Metal-binding</keyword>
<evidence type="ECO:0000256" key="5">
    <source>
        <dbReference type="ARBA" id="ARBA00023125"/>
    </source>
</evidence>
<keyword evidence="4 6" id="KW-0694">RNA-binding</keyword>
<dbReference type="SMART" id="SM00356">
    <property type="entry name" value="ZnF_C3H1"/>
    <property type="match status" value="1"/>
</dbReference>
<keyword evidence="5" id="KW-0238">DNA-binding</keyword>
<dbReference type="STRING" id="2094558.A0A314YU67"/>
<gene>
    <name evidence="11" type="ORF">Pyn_02971</name>
</gene>
<dbReference type="Gene3D" id="3.30.70.330">
    <property type="match status" value="1"/>
</dbReference>
<evidence type="ECO:0000256" key="8">
    <source>
        <dbReference type="SAM" id="MobiDB-lite"/>
    </source>
</evidence>
<dbReference type="InterPro" id="IPR036855">
    <property type="entry name" value="Znf_CCCH_sf"/>
</dbReference>
<accession>A0A314YU67</accession>
<dbReference type="PANTHER" id="PTHR24009">
    <property type="entry name" value="RNA-BINDING (RRM/RBD/RNP MOTIFS)"/>
    <property type="match status" value="1"/>
</dbReference>
<dbReference type="CDD" id="cd12458">
    <property type="entry name" value="RRM_AtC3H46_like"/>
    <property type="match status" value="1"/>
</dbReference>
<feature type="domain" description="C3H1-type" evidence="10">
    <location>
        <begin position="216"/>
        <end position="238"/>
    </location>
</feature>
<comment type="caution">
    <text evidence="11">The sequence shown here is derived from an EMBL/GenBank/DDBJ whole genome shotgun (WGS) entry which is preliminary data.</text>
</comment>
<dbReference type="SMART" id="SM00360">
    <property type="entry name" value="RRM"/>
    <property type="match status" value="1"/>
</dbReference>
<evidence type="ECO:0000256" key="6">
    <source>
        <dbReference type="PROSITE-ProRule" id="PRU00176"/>
    </source>
</evidence>
<dbReference type="InterPro" id="IPR035979">
    <property type="entry name" value="RBD_domain_sf"/>
</dbReference>
<evidence type="ECO:0000256" key="3">
    <source>
        <dbReference type="ARBA" id="ARBA00022833"/>
    </source>
</evidence>
<evidence type="ECO:0000259" key="10">
    <source>
        <dbReference type="PROSITE" id="PS50103"/>
    </source>
</evidence>
<dbReference type="PROSITE" id="PS50102">
    <property type="entry name" value="RRM"/>
    <property type="match status" value="1"/>
</dbReference>
<evidence type="ECO:0000256" key="7">
    <source>
        <dbReference type="PROSITE-ProRule" id="PRU00723"/>
    </source>
</evidence>
<dbReference type="SUPFAM" id="SSF90229">
    <property type="entry name" value="CCCH zinc finger"/>
    <property type="match status" value="1"/>
</dbReference>
<keyword evidence="12" id="KW-1185">Reference proteome</keyword>
<dbReference type="Pfam" id="PF23182">
    <property type="entry name" value="PABC_AtC3H46"/>
    <property type="match status" value="1"/>
</dbReference>
<feature type="zinc finger region" description="C3H1-type" evidence="7">
    <location>
        <begin position="216"/>
        <end position="238"/>
    </location>
</feature>
<evidence type="ECO:0000259" key="9">
    <source>
        <dbReference type="PROSITE" id="PS50102"/>
    </source>
</evidence>
<dbReference type="Pfam" id="PF00642">
    <property type="entry name" value="zf-CCCH"/>
    <property type="match status" value="1"/>
</dbReference>
<dbReference type="GO" id="GO:0008270">
    <property type="term" value="F:zinc ion binding"/>
    <property type="evidence" value="ECO:0007669"/>
    <property type="project" value="UniProtKB-KW"/>
</dbReference>
<keyword evidence="3 7" id="KW-0862">Zinc</keyword>
<name>A0A314YU67_PRUYE</name>
<organism evidence="11 12">
    <name type="scientific">Prunus yedoensis var. nudiflora</name>
    <dbReference type="NCBI Taxonomy" id="2094558"/>
    <lineage>
        <taxon>Eukaryota</taxon>
        <taxon>Viridiplantae</taxon>
        <taxon>Streptophyta</taxon>
        <taxon>Embryophyta</taxon>
        <taxon>Tracheophyta</taxon>
        <taxon>Spermatophyta</taxon>
        <taxon>Magnoliopsida</taxon>
        <taxon>eudicotyledons</taxon>
        <taxon>Gunneridae</taxon>
        <taxon>Pentapetalae</taxon>
        <taxon>rosids</taxon>
        <taxon>fabids</taxon>
        <taxon>Rosales</taxon>
        <taxon>Rosaceae</taxon>
        <taxon>Amygdaloideae</taxon>
        <taxon>Amygdaleae</taxon>
        <taxon>Prunus</taxon>
    </lineage>
</organism>
<evidence type="ECO:0000313" key="12">
    <source>
        <dbReference type="Proteomes" id="UP000250321"/>
    </source>
</evidence>
<feature type="domain" description="RRM" evidence="9">
    <location>
        <begin position="322"/>
        <end position="398"/>
    </location>
</feature>
<evidence type="ECO:0000256" key="1">
    <source>
        <dbReference type="ARBA" id="ARBA00022723"/>
    </source>
</evidence>
<evidence type="ECO:0000256" key="2">
    <source>
        <dbReference type="ARBA" id="ARBA00022771"/>
    </source>
</evidence>
<protein>
    <submittedName>
        <fullName evidence="11">Zinc finger CCCH domain-containing protein 22 isoform X1</fullName>
    </submittedName>
</protein>
<keyword evidence="2 7" id="KW-0863">Zinc-finger</keyword>
<dbReference type="PROSITE" id="PS50103">
    <property type="entry name" value="ZF_C3H1"/>
    <property type="match status" value="1"/>
</dbReference>
<dbReference type="AlphaFoldDB" id="A0A314YU67"/>
<sequence length="508" mass="55187">MDSYEATKIVYSRIQSLDPENASKIMGFLLIQDHGDKEMIRLAFGTETLLHNLIINAKTQLGLLQSKPNSATSSSPSTFNPIARPNPLSLSSISNPSSPSANLWSLSNPMSPSSTSSPSYANIVSKNSNPGSVSGSLLSPTISSSSLSSAYHSSTSELAEKYQLQSHLSFLSDPKTDDLFDGSQSAYSSSLQKQSYSVPSMCFGAEDVNSGVGWKPCLYYSRGFCKNGSSCRFLHSGSISADGASIDVGSPSNVNVLEQCQELLRSNAAAQQQKQAAVSHFMAGGTSFPYNKCMNFLMQQQNDTKRSATSALMMGDELHNSRQIYLTFPADSTFREEDVSNYFSIYGPVQDVRIPYQQKRMFGFVTFVYSETVKIILAKGNPHFVCDSRVLVKPYKEKGKIPDKKQQHQQLERGDYHICTSLSGNDSREPSDLNLAADQINAFSTTTSAEVNTESTRVTTISSYNSNNNLLPTTSTSSNANATSPKSVLSKCPAWPAAMGRLTLLGNN</sequence>
<evidence type="ECO:0000256" key="4">
    <source>
        <dbReference type="ARBA" id="ARBA00022884"/>
    </source>
</evidence>
<reference evidence="11 12" key="1">
    <citation type="submission" date="2018-02" db="EMBL/GenBank/DDBJ databases">
        <title>Draft genome of wild Prunus yedoensis var. nudiflora.</title>
        <authorList>
            <person name="Baek S."/>
            <person name="Kim J.-H."/>
            <person name="Choi K."/>
            <person name="Kim G.-B."/>
            <person name="Cho A."/>
            <person name="Jang H."/>
            <person name="Shin C.-H."/>
            <person name="Yu H.-J."/>
            <person name="Mun J.-H."/>
        </authorList>
    </citation>
    <scope>NUCLEOTIDE SEQUENCE [LARGE SCALE GENOMIC DNA]</scope>
    <source>
        <strain evidence="12">cv. Jeju island</strain>
        <tissue evidence="11">Leaf</tissue>
    </source>
</reference>
<feature type="compositionally biased region" description="Low complexity" evidence="8">
    <location>
        <begin position="464"/>
        <end position="485"/>
    </location>
</feature>
<dbReference type="InterPro" id="IPR000504">
    <property type="entry name" value="RRM_dom"/>
</dbReference>